<evidence type="ECO:0000256" key="5">
    <source>
        <dbReference type="ARBA" id="ARBA00022842"/>
    </source>
</evidence>
<organism evidence="10 11">
    <name type="scientific">Bacillus daqingensis</name>
    <dbReference type="NCBI Taxonomy" id="872396"/>
    <lineage>
        <taxon>Bacteria</taxon>
        <taxon>Bacillati</taxon>
        <taxon>Bacillota</taxon>
        <taxon>Bacilli</taxon>
        <taxon>Bacillales</taxon>
        <taxon>Bacillaceae</taxon>
        <taxon>Bacillus</taxon>
    </lineage>
</organism>
<protein>
    <recommendedName>
        <fullName evidence="8">Holo-[acyl-carrier-protein] synthase</fullName>
        <shortName evidence="8">Holo-ACP synthase</shortName>
        <ecNumber evidence="8">2.7.8.7</ecNumber>
    </recommendedName>
    <alternativeName>
        <fullName evidence="8">4'-phosphopantetheinyl transferase AcpS</fullName>
    </alternativeName>
</protein>
<dbReference type="Proteomes" id="UP001595896">
    <property type="component" value="Unassembled WGS sequence"/>
</dbReference>
<keyword evidence="2 8" id="KW-0808">Transferase</keyword>
<evidence type="ECO:0000256" key="6">
    <source>
        <dbReference type="ARBA" id="ARBA00023098"/>
    </source>
</evidence>
<gene>
    <name evidence="8 10" type="primary">acpS</name>
    <name evidence="10" type="ORF">ACFO4L_08090</name>
</gene>
<dbReference type="EC" id="2.7.8.7" evidence="8"/>
<comment type="caution">
    <text evidence="10">The sequence shown here is derived from an EMBL/GenBank/DDBJ whole genome shotgun (WGS) entry which is preliminary data.</text>
</comment>
<comment type="function">
    <text evidence="8">Transfers the 4'-phosphopantetheine moiety from coenzyme A to a Ser of acyl-carrier-protein.</text>
</comment>
<keyword evidence="1 8" id="KW-0444">Lipid biosynthesis</keyword>
<comment type="subcellular location">
    <subcellularLocation>
        <location evidence="8">Cytoplasm</location>
    </subcellularLocation>
</comment>
<dbReference type="InterPro" id="IPR002582">
    <property type="entry name" value="ACPS"/>
</dbReference>
<feature type="binding site" evidence="8">
    <location>
        <position position="8"/>
    </location>
    <ligand>
        <name>Mg(2+)</name>
        <dbReference type="ChEBI" id="CHEBI:18420"/>
    </ligand>
</feature>
<evidence type="ECO:0000256" key="1">
    <source>
        <dbReference type="ARBA" id="ARBA00022516"/>
    </source>
</evidence>
<feature type="binding site" evidence="8">
    <location>
        <position position="55"/>
    </location>
    <ligand>
        <name>Mg(2+)</name>
        <dbReference type="ChEBI" id="CHEBI:18420"/>
    </ligand>
</feature>
<dbReference type="GO" id="GO:0008897">
    <property type="term" value="F:holo-[acyl-carrier-protein] synthase activity"/>
    <property type="evidence" value="ECO:0007669"/>
    <property type="project" value="UniProtKB-EC"/>
</dbReference>
<evidence type="ECO:0000259" key="9">
    <source>
        <dbReference type="Pfam" id="PF01648"/>
    </source>
</evidence>
<feature type="domain" description="4'-phosphopantetheinyl transferase" evidence="9">
    <location>
        <begin position="5"/>
        <end position="107"/>
    </location>
</feature>
<dbReference type="EMBL" id="JBHSGK010000006">
    <property type="protein sequence ID" value="MFC4736536.1"/>
    <property type="molecule type" value="Genomic_DNA"/>
</dbReference>
<comment type="catalytic activity">
    <reaction evidence="8">
        <text>apo-[ACP] + CoA = holo-[ACP] + adenosine 3',5'-bisphosphate + H(+)</text>
        <dbReference type="Rhea" id="RHEA:12068"/>
        <dbReference type="Rhea" id="RHEA-COMP:9685"/>
        <dbReference type="Rhea" id="RHEA-COMP:9690"/>
        <dbReference type="ChEBI" id="CHEBI:15378"/>
        <dbReference type="ChEBI" id="CHEBI:29999"/>
        <dbReference type="ChEBI" id="CHEBI:57287"/>
        <dbReference type="ChEBI" id="CHEBI:58343"/>
        <dbReference type="ChEBI" id="CHEBI:64479"/>
        <dbReference type="EC" id="2.7.8.7"/>
    </reaction>
</comment>
<evidence type="ECO:0000313" key="10">
    <source>
        <dbReference type="EMBL" id="MFC4736536.1"/>
    </source>
</evidence>
<dbReference type="Pfam" id="PF01648">
    <property type="entry name" value="ACPS"/>
    <property type="match status" value="1"/>
</dbReference>
<evidence type="ECO:0000256" key="2">
    <source>
        <dbReference type="ARBA" id="ARBA00022679"/>
    </source>
</evidence>
<keyword evidence="6 8" id="KW-0443">Lipid metabolism</keyword>
<name>A0ABV9NUG6_9BACI</name>
<dbReference type="Gene3D" id="3.90.470.20">
    <property type="entry name" value="4'-phosphopantetheinyl transferase domain"/>
    <property type="match status" value="1"/>
</dbReference>
<keyword evidence="7 8" id="KW-0275">Fatty acid biosynthesis</keyword>
<keyword evidence="4 8" id="KW-0276">Fatty acid metabolism</keyword>
<keyword evidence="5 8" id="KW-0460">Magnesium</keyword>
<evidence type="ECO:0000256" key="8">
    <source>
        <dbReference type="HAMAP-Rule" id="MF_00101"/>
    </source>
</evidence>
<dbReference type="InterPro" id="IPR037143">
    <property type="entry name" value="4-PPantetheinyl_Trfase_dom_sf"/>
</dbReference>
<keyword evidence="11" id="KW-1185">Reference proteome</keyword>
<keyword evidence="8" id="KW-0963">Cytoplasm</keyword>
<evidence type="ECO:0000256" key="7">
    <source>
        <dbReference type="ARBA" id="ARBA00023160"/>
    </source>
</evidence>
<dbReference type="RefSeq" id="WP_377909174.1">
    <property type="nucleotide sequence ID" value="NZ_JBHSGK010000006.1"/>
</dbReference>
<dbReference type="HAMAP" id="MF_00101">
    <property type="entry name" value="AcpS"/>
    <property type="match status" value="1"/>
</dbReference>
<dbReference type="SUPFAM" id="SSF56214">
    <property type="entry name" value="4'-phosphopantetheinyl transferase"/>
    <property type="match status" value="1"/>
</dbReference>
<dbReference type="InterPro" id="IPR004568">
    <property type="entry name" value="Ppantetheine-prot_Trfase_dom"/>
</dbReference>
<comment type="cofactor">
    <cofactor evidence="8">
        <name>Mg(2+)</name>
        <dbReference type="ChEBI" id="CHEBI:18420"/>
    </cofactor>
</comment>
<evidence type="ECO:0000313" key="11">
    <source>
        <dbReference type="Proteomes" id="UP001595896"/>
    </source>
</evidence>
<evidence type="ECO:0000256" key="4">
    <source>
        <dbReference type="ARBA" id="ARBA00022832"/>
    </source>
</evidence>
<keyword evidence="3 8" id="KW-0479">Metal-binding</keyword>
<proteinExistence type="inferred from homology"/>
<dbReference type="InterPro" id="IPR008278">
    <property type="entry name" value="4-PPantetheinyl_Trfase_dom"/>
</dbReference>
<dbReference type="NCBIfam" id="TIGR00556">
    <property type="entry name" value="pantethn_trn"/>
    <property type="match status" value="1"/>
</dbReference>
<reference evidence="11" key="1">
    <citation type="journal article" date="2019" name="Int. J. Syst. Evol. Microbiol.">
        <title>The Global Catalogue of Microorganisms (GCM) 10K type strain sequencing project: providing services to taxonomists for standard genome sequencing and annotation.</title>
        <authorList>
            <consortium name="The Broad Institute Genomics Platform"/>
            <consortium name="The Broad Institute Genome Sequencing Center for Infectious Disease"/>
            <person name="Wu L."/>
            <person name="Ma J."/>
        </authorList>
    </citation>
    <scope>NUCLEOTIDE SEQUENCE [LARGE SCALE GENOMIC DNA]</scope>
    <source>
        <strain evidence="11">JCM 12165</strain>
    </source>
</reference>
<dbReference type="NCBIfam" id="TIGR00516">
    <property type="entry name" value="acpS"/>
    <property type="match status" value="1"/>
</dbReference>
<sequence length="118" mass="12920">MITGTGIDIIELDRIEKAGVRLARRVLTEQELVRYNELTGRRQVEYLAGRFAAKEAYAKARGSGIGSSLSFQDMETGYEAGGRPTLNAAEEQGIVHVSISHSRTFACAHVVIETVHSQ</sequence>
<evidence type="ECO:0000256" key="3">
    <source>
        <dbReference type="ARBA" id="ARBA00022723"/>
    </source>
</evidence>
<comment type="similarity">
    <text evidence="8">Belongs to the P-Pant transferase superfamily. AcpS family.</text>
</comment>
<accession>A0ABV9NUG6</accession>